<protein>
    <submittedName>
        <fullName evidence="1">Uncharacterized protein</fullName>
    </submittedName>
</protein>
<evidence type="ECO:0000313" key="1">
    <source>
        <dbReference type="EMBL" id="KAF2789239.1"/>
    </source>
</evidence>
<evidence type="ECO:0000313" key="2">
    <source>
        <dbReference type="Proteomes" id="UP000799757"/>
    </source>
</evidence>
<keyword evidence="2" id="KW-1185">Reference proteome</keyword>
<dbReference type="EMBL" id="MU002152">
    <property type="protein sequence ID" value="KAF2789239.1"/>
    <property type="molecule type" value="Genomic_DNA"/>
</dbReference>
<dbReference type="AlphaFoldDB" id="A0A6A6WYR0"/>
<gene>
    <name evidence="1" type="ORF">K505DRAFT_96839</name>
</gene>
<sequence>MAPKRRHKHGSVSRRQRAVEDLRNANLSSQMSHSPCNMINFHSTTSRLLQAASVQLTVVLTIVIGLAECDGTVPARSTSLHDPAPAPLATLDFSLIIRFR</sequence>
<accession>A0A6A6WYR0</accession>
<dbReference type="Proteomes" id="UP000799757">
    <property type="component" value="Unassembled WGS sequence"/>
</dbReference>
<name>A0A6A6WYR0_9PLEO</name>
<organism evidence="1 2">
    <name type="scientific">Melanomma pulvis-pyrius CBS 109.77</name>
    <dbReference type="NCBI Taxonomy" id="1314802"/>
    <lineage>
        <taxon>Eukaryota</taxon>
        <taxon>Fungi</taxon>
        <taxon>Dikarya</taxon>
        <taxon>Ascomycota</taxon>
        <taxon>Pezizomycotina</taxon>
        <taxon>Dothideomycetes</taxon>
        <taxon>Pleosporomycetidae</taxon>
        <taxon>Pleosporales</taxon>
        <taxon>Melanommataceae</taxon>
        <taxon>Melanomma</taxon>
    </lineage>
</organism>
<proteinExistence type="predicted"/>
<reference evidence="1" key="1">
    <citation type="journal article" date="2020" name="Stud. Mycol.">
        <title>101 Dothideomycetes genomes: a test case for predicting lifestyles and emergence of pathogens.</title>
        <authorList>
            <person name="Haridas S."/>
            <person name="Albert R."/>
            <person name="Binder M."/>
            <person name="Bloem J."/>
            <person name="Labutti K."/>
            <person name="Salamov A."/>
            <person name="Andreopoulos B."/>
            <person name="Baker S."/>
            <person name="Barry K."/>
            <person name="Bills G."/>
            <person name="Bluhm B."/>
            <person name="Cannon C."/>
            <person name="Castanera R."/>
            <person name="Culley D."/>
            <person name="Daum C."/>
            <person name="Ezra D."/>
            <person name="Gonzalez J."/>
            <person name="Henrissat B."/>
            <person name="Kuo A."/>
            <person name="Liang C."/>
            <person name="Lipzen A."/>
            <person name="Lutzoni F."/>
            <person name="Magnuson J."/>
            <person name="Mondo S."/>
            <person name="Nolan M."/>
            <person name="Ohm R."/>
            <person name="Pangilinan J."/>
            <person name="Park H.-J."/>
            <person name="Ramirez L."/>
            <person name="Alfaro M."/>
            <person name="Sun H."/>
            <person name="Tritt A."/>
            <person name="Yoshinaga Y."/>
            <person name="Zwiers L.-H."/>
            <person name="Turgeon B."/>
            <person name="Goodwin S."/>
            <person name="Spatafora J."/>
            <person name="Crous P."/>
            <person name="Grigoriev I."/>
        </authorList>
    </citation>
    <scope>NUCLEOTIDE SEQUENCE</scope>
    <source>
        <strain evidence="1">CBS 109.77</strain>
    </source>
</reference>